<dbReference type="Proteomes" id="UP000095192">
    <property type="component" value="Unassembled WGS sequence"/>
</dbReference>
<dbReference type="VEuPathDB" id="ToxoDB:cyc_06258"/>
<dbReference type="InParanoid" id="A0A1D3DAY5"/>
<evidence type="ECO:0000256" key="1">
    <source>
        <dbReference type="ARBA" id="ARBA00011026"/>
    </source>
</evidence>
<dbReference type="AlphaFoldDB" id="A0A1D3DAY5"/>
<name>A0A1D3DAY5_9EIME</name>
<evidence type="ECO:0000256" key="3">
    <source>
        <dbReference type="SAM" id="MobiDB-lite"/>
    </source>
</evidence>
<accession>A0A1D3DAY5</accession>
<dbReference type="VEuPathDB" id="ToxoDB:LOC34622461"/>
<evidence type="ECO:0000313" key="5">
    <source>
        <dbReference type="Proteomes" id="UP000095192"/>
    </source>
</evidence>
<dbReference type="InterPro" id="IPR026755">
    <property type="entry name" value="Fam221a/b"/>
</dbReference>
<dbReference type="PANTHER" id="PTHR31214:SF2">
    <property type="entry name" value="PROTEIN FAM221A"/>
    <property type="match status" value="1"/>
</dbReference>
<feature type="region of interest" description="Disordered" evidence="3">
    <location>
        <begin position="316"/>
        <end position="338"/>
    </location>
</feature>
<dbReference type="PANTHER" id="PTHR31214">
    <property type="entry name" value="PROTEIN FAM221A-RELATED"/>
    <property type="match status" value="1"/>
</dbReference>
<reference evidence="4 5" key="1">
    <citation type="journal article" date="2016" name="BMC Genomics">
        <title>Comparative genomics reveals Cyclospora cayetanensis possesses coccidia-like metabolism and invasion components but unique surface antigens.</title>
        <authorList>
            <person name="Liu S."/>
            <person name="Wang L."/>
            <person name="Zheng H."/>
            <person name="Xu Z."/>
            <person name="Roellig D.M."/>
            <person name="Li N."/>
            <person name="Frace M.A."/>
            <person name="Tang K."/>
            <person name="Arrowood M.J."/>
            <person name="Moss D.M."/>
            <person name="Zhang L."/>
            <person name="Feng Y."/>
            <person name="Xiao L."/>
        </authorList>
    </citation>
    <scope>NUCLEOTIDE SEQUENCE [LARGE SCALE GENOMIC DNA]</scope>
    <source>
        <strain evidence="4 5">CHN_HEN01</strain>
    </source>
</reference>
<gene>
    <name evidence="4" type="ORF">cyc_06258</name>
</gene>
<dbReference type="Pfam" id="PF14753">
    <property type="entry name" value="FAM221"/>
    <property type="match status" value="2"/>
</dbReference>
<evidence type="ECO:0000313" key="4">
    <source>
        <dbReference type="EMBL" id="OEH80617.1"/>
    </source>
</evidence>
<protein>
    <recommendedName>
        <fullName evidence="2">Protein FAM221A</fullName>
    </recommendedName>
</protein>
<organism evidence="4 5">
    <name type="scientific">Cyclospora cayetanensis</name>
    <dbReference type="NCBI Taxonomy" id="88456"/>
    <lineage>
        <taxon>Eukaryota</taxon>
        <taxon>Sar</taxon>
        <taxon>Alveolata</taxon>
        <taxon>Apicomplexa</taxon>
        <taxon>Conoidasida</taxon>
        <taxon>Coccidia</taxon>
        <taxon>Eucoccidiorida</taxon>
        <taxon>Eimeriorina</taxon>
        <taxon>Eimeriidae</taxon>
        <taxon>Cyclospora</taxon>
    </lineage>
</organism>
<sequence>MRRREIRRRHGYSDSVSAPSAPVFVFDQNKAGNKTKLQRISNTERLRMSSMRLSAEDQRHVDAYLEYDALVGATDGGVLLTPKPACAFVCAKAYEALRETAASSDALLCFWVCVPTGLRCRAVGPFSRCLCSHTFREHRVFQQRQPAHAPPRGRQEQSQQQQALPQPVKCLVPGCSCPHYSFLPIQGSGDLRCRCKHSYRDHHAVTRRCLKCHPPARAAPSKKAPPASAGTTARNRSQKCVVFDSPTTCSCGSAYAVHETRFSFASEGGPLAKAATTQRTAVPMGGLTDLVDLAEGIDRLALYTDSPQDLLQRARGEDTRSATIHPKQQQQGVRRQRQEPVDCLSLLYTPLRRS</sequence>
<keyword evidence="5" id="KW-1185">Reference proteome</keyword>
<proteinExistence type="inferred from homology"/>
<comment type="similarity">
    <text evidence="1">Belongs to the FAM221 family.</text>
</comment>
<dbReference type="EMBL" id="JROU02000024">
    <property type="protein sequence ID" value="OEH80617.1"/>
    <property type="molecule type" value="Genomic_DNA"/>
</dbReference>
<evidence type="ECO:0000256" key="2">
    <source>
        <dbReference type="ARBA" id="ARBA00039630"/>
    </source>
</evidence>
<comment type="caution">
    <text evidence="4">The sequence shown here is derived from an EMBL/GenBank/DDBJ whole genome shotgun (WGS) entry which is preliminary data.</text>
</comment>